<comment type="caution">
    <text evidence="1">The sequence shown here is derived from an EMBL/GenBank/DDBJ whole genome shotgun (WGS) entry which is preliminary data.</text>
</comment>
<organism evidence="1 2">
    <name type="scientific">Pistacia atlantica</name>
    <dbReference type="NCBI Taxonomy" id="434234"/>
    <lineage>
        <taxon>Eukaryota</taxon>
        <taxon>Viridiplantae</taxon>
        <taxon>Streptophyta</taxon>
        <taxon>Embryophyta</taxon>
        <taxon>Tracheophyta</taxon>
        <taxon>Spermatophyta</taxon>
        <taxon>Magnoliopsida</taxon>
        <taxon>eudicotyledons</taxon>
        <taxon>Gunneridae</taxon>
        <taxon>Pentapetalae</taxon>
        <taxon>rosids</taxon>
        <taxon>malvids</taxon>
        <taxon>Sapindales</taxon>
        <taxon>Anacardiaceae</taxon>
        <taxon>Pistacia</taxon>
    </lineage>
</organism>
<gene>
    <name evidence="1" type="ORF">Patl1_18155</name>
</gene>
<sequence length="100" mass="11448">MVDFMAFSFGDIFPSLAWIDVLTGWIGRLKSTFTKFYAFLNQVIEEHRMLNSDDTPSDRQAFVVILLQLQKDGDLQIELLKDNLKAILVVFLSLLSIAHN</sequence>
<dbReference type="EMBL" id="CM047898">
    <property type="protein sequence ID" value="KAJ0105787.1"/>
    <property type="molecule type" value="Genomic_DNA"/>
</dbReference>
<evidence type="ECO:0000313" key="1">
    <source>
        <dbReference type="EMBL" id="KAJ0105787.1"/>
    </source>
</evidence>
<dbReference type="Proteomes" id="UP001164250">
    <property type="component" value="Chromosome 2"/>
</dbReference>
<evidence type="ECO:0000313" key="2">
    <source>
        <dbReference type="Proteomes" id="UP001164250"/>
    </source>
</evidence>
<name>A0ACC1C120_9ROSI</name>
<accession>A0ACC1C120</accession>
<reference evidence="2" key="1">
    <citation type="journal article" date="2023" name="G3 (Bethesda)">
        <title>Genome assembly and association tests identify interacting loci associated with vigor, precocity, and sex in interspecific pistachio rootstocks.</title>
        <authorList>
            <person name="Palmer W."/>
            <person name="Jacygrad E."/>
            <person name="Sagayaradj S."/>
            <person name="Cavanaugh K."/>
            <person name="Han R."/>
            <person name="Bertier L."/>
            <person name="Beede B."/>
            <person name="Kafkas S."/>
            <person name="Golino D."/>
            <person name="Preece J."/>
            <person name="Michelmore R."/>
        </authorList>
    </citation>
    <scope>NUCLEOTIDE SEQUENCE [LARGE SCALE GENOMIC DNA]</scope>
</reference>
<proteinExistence type="predicted"/>
<protein>
    <submittedName>
        <fullName evidence="1">Uncharacterized protein</fullName>
    </submittedName>
</protein>
<keyword evidence="2" id="KW-1185">Reference proteome</keyword>